<proteinExistence type="inferred from homology"/>
<evidence type="ECO:0000313" key="4">
    <source>
        <dbReference type="Proteomes" id="UP001642464"/>
    </source>
</evidence>
<dbReference type="InterPro" id="IPR050483">
    <property type="entry name" value="CoA-transferase_III_domain"/>
</dbReference>
<organism evidence="3 4">
    <name type="scientific">Durusdinium trenchii</name>
    <dbReference type="NCBI Taxonomy" id="1381693"/>
    <lineage>
        <taxon>Eukaryota</taxon>
        <taxon>Sar</taxon>
        <taxon>Alveolata</taxon>
        <taxon>Dinophyceae</taxon>
        <taxon>Suessiales</taxon>
        <taxon>Symbiodiniaceae</taxon>
        <taxon>Durusdinium</taxon>
    </lineage>
</organism>
<dbReference type="Gene3D" id="3.30.1540.10">
    <property type="entry name" value="formyl-coa transferase, domain 3"/>
    <property type="match status" value="1"/>
</dbReference>
<comment type="similarity">
    <text evidence="1">Belongs to the CoA-transferase III family.</text>
</comment>
<evidence type="ECO:0000256" key="1">
    <source>
        <dbReference type="ARBA" id="ARBA00008383"/>
    </source>
</evidence>
<dbReference type="InterPro" id="IPR044855">
    <property type="entry name" value="CoA-Trfase_III_dom3_sf"/>
</dbReference>
<protein>
    <submittedName>
        <fullName evidence="3">CaiB/baiF CoA-transferase family protein DDB_G0269880</fullName>
    </submittedName>
</protein>
<dbReference type="InterPro" id="IPR023606">
    <property type="entry name" value="CoA-Trfase_III_dom_1_sf"/>
</dbReference>
<comment type="caution">
    <text evidence="3">The sequence shown here is derived from an EMBL/GenBank/DDBJ whole genome shotgun (WGS) entry which is preliminary data.</text>
</comment>
<sequence>MKRLNLEWKAAKSFVIVPLRCFSFNAGMKSGPLAGVRVLDMTRVLAGPCCTQILGDLGAEITKLERPKVGDDTRGFAPPFLPKAEQEPMAAYFAAQNRNKSSVTLNYTKPEGQEVVKRLLKSSDVLVENFKTGTLEKYGLSYKHLKEEFPSLVYCSITGFGQTGPYSPRPGYDALVQAMGGYMSVTGEPEGEPMKVGVPVHDLYAGLHGVIGILAALRHASLTGQGQHVDIGMLDVSTSMLANQASNFLATGEIPKRLGNQHPNIVPYQVMPAADGYFILAVGNDPTFERFISVAKKAAPESKPELLLEDGKFNSQTARVANRKLVTDACNNITRQKPVAWWLEELEKASVGCSSIQNLEEVFDDPHVKARDMVIEMPIKGHSAPAKLVASPLKFSETPATYRRPPPQLGEHTEEVLKNAGFSAEEVESLQQTGVV</sequence>
<gene>
    <name evidence="3" type="ORF">SCF082_LOCUS26092</name>
</gene>
<accession>A0ABP0M488</accession>
<dbReference type="PANTHER" id="PTHR48207:SF3">
    <property type="entry name" value="SUCCINATE--HYDROXYMETHYLGLUTARATE COA-TRANSFERASE"/>
    <property type="match status" value="1"/>
</dbReference>
<dbReference type="Gene3D" id="3.40.50.10540">
    <property type="entry name" value="Crotonobetainyl-coa:carnitine coa-transferase, domain 1"/>
    <property type="match status" value="1"/>
</dbReference>
<reference evidence="3 4" key="1">
    <citation type="submission" date="2024-02" db="EMBL/GenBank/DDBJ databases">
        <authorList>
            <person name="Chen Y."/>
            <person name="Shah S."/>
            <person name="Dougan E. K."/>
            <person name="Thang M."/>
            <person name="Chan C."/>
        </authorList>
    </citation>
    <scope>NUCLEOTIDE SEQUENCE [LARGE SCALE GENOMIC DNA]</scope>
</reference>
<evidence type="ECO:0000256" key="2">
    <source>
        <dbReference type="ARBA" id="ARBA00022679"/>
    </source>
</evidence>
<dbReference type="InterPro" id="IPR003673">
    <property type="entry name" value="CoA-Trfase_fam_III"/>
</dbReference>
<dbReference type="SUPFAM" id="SSF89796">
    <property type="entry name" value="CoA-transferase family III (CaiB/BaiF)"/>
    <property type="match status" value="1"/>
</dbReference>
<keyword evidence="4" id="KW-1185">Reference proteome</keyword>
<dbReference type="Pfam" id="PF02515">
    <property type="entry name" value="CoA_transf_3"/>
    <property type="match status" value="1"/>
</dbReference>
<name>A0ABP0M488_9DINO</name>
<dbReference type="PANTHER" id="PTHR48207">
    <property type="entry name" value="SUCCINATE--HYDROXYMETHYLGLUTARATE COA-TRANSFERASE"/>
    <property type="match status" value="1"/>
</dbReference>
<keyword evidence="2" id="KW-0808">Transferase</keyword>
<dbReference type="Proteomes" id="UP001642464">
    <property type="component" value="Unassembled WGS sequence"/>
</dbReference>
<dbReference type="EMBL" id="CAXAMM010019724">
    <property type="protein sequence ID" value="CAK9046306.1"/>
    <property type="molecule type" value="Genomic_DNA"/>
</dbReference>
<evidence type="ECO:0000313" key="3">
    <source>
        <dbReference type="EMBL" id="CAK9046306.1"/>
    </source>
</evidence>